<organism evidence="2 3">
    <name type="scientific">Bremerella cremea</name>
    <dbReference type="NCBI Taxonomy" id="1031537"/>
    <lineage>
        <taxon>Bacteria</taxon>
        <taxon>Pseudomonadati</taxon>
        <taxon>Planctomycetota</taxon>
        <taxon>Planctomycetia</taxon>
        <taxon>Pirellulales</taxon>
        <taxon>Pirellulaceae</taxon>
        <taxon>Bremerella</taxon>
    </lineage>
</organism>
<feature type="transmembrane region" description="Helical" evidence="1">
    <location>
        <begin position="229"/>
        <end position="255"/>
    </location>
</feature>
<feature type="transmembrane region" description="Helical" evidence="1">
    <location>
        <begin position="62"/>
        <end position="79"/>
    </location>
</feature>
<comment type="caution">
    <text evidence="2">The sequence shown here is derived from an EMBL/GenBank/DDBJ whole genome shotgun (WGS) entry which is preliminary data.</text>
</comment>
<feature type="transmembrane region" description="Helical" evidence="1">
    <location>
        <begin position="132"/>
        <end position="153"/>
    </location>
</feature>
<sequence length="256" mass="28812">MNPDQPNADDIAATTDDSGMPPFTLRMLLVWVAICAVLIEFWRQGNSRSEDLAWDSLVGIKLVIWSAGLSGLGLRIWWWKQGRNIPWQPGHWLLCLVGCVGLSPILSKLVLEIFWRIDPYPNPVGLLIQQSFPYVFLLAAVLAIWGVIFFAPMRHVWTLALFPEAITRSLSLVLELYFAIFQPLLIPSGSTTYTVVIWGYGIISTISPLPILILALWDGVMNEQPRDWMHWAGVAAWSLLMLYPYLAAVVLLLGIQ</sequence>
<keyword evidence="1" id="KW-0812">Transmembrane</keyword>
<dbReference type="Proteomes" id="UP000253562">
    <property type="component" value="Unassembled WGS sequence"/>
</dbReference>
<protein>
    <submittedName>
        <fullName evidence="2">Uncharacterized protein</fullName>
    </submittedName>
</protein>
<gene>
    <name evidence="2" type="ORF">DTL42_07420</name>
</gene>
<feature type="transmembrane region" description="Helical" evidence="1">
    <location>
        <begin position="23"/>
        <end position="42"/>
    </location>
</feature>
<name>A0A368KVA9_9BACT</name>
<proteinExistence type="predicted"/>
<feature type="transmembrane region" description="Helical" evidence="1">
    <location>
        <begin position="91"/>
        <end position="111"/>
    </location>
</feature>
<evidence type="ECO:0000313" key="2">
    <source>
        <dbReference type="EMBL" id="RCS52661.1"/>
    </source>
</evidence>
<keyword evidence="1" id="KW-0472">Membrane</keyword>
<dbReference type="AlphaFoldDB" id="A0A368KVA9"/>
<reference evidence="2 3" key="1">
    <citation type="submission" date="2018-07" db="EMBL/GenBank/DDBJ databases">
        <title>Comparative genomes isolates from brazilian mangrove.</title>
        <authorList>
            <person name="De Araujo J.E."/>
            <person name="Taketani R.G."/>
            <person name="Silva M.C.P."/>
            <person name="Lourenco M.V."/>
            <person name="Oliveira V.M."/>
            <person name="Andreote F.D."/>
        </authorList>
    </citation>
    <scope>NUCLEOTIDE SEQUENCE [LARGE SCALE GENOMIC DNA]</scope>
    <source>
        <strain evidence="2 3">HEX PRIS-MGV</strain>
    </source>
</reference>
<evidence type="ECO:0000313" key="3">
    <source>
        <dbReference type="Proteomes" id="UP000253562"/>
    </source>
</evidence>
<feature type="transmembrane region" description="Helical" evidence="1">
    <location>
        <begin position="197"/>
        <end position="217"/>
    </location>
</feature>
<dbReference type="EMBL" id="QPEX01000011">
    <property type="protein sequence ID" value="RCS52661.1"/>
    <property type="molecule type" value="Genomic_DNA"/>
</dbReference>
<accession>A0A368KVA9</accession>
<evidence type="ECO:0000256" key="1">
    <source>
        <dbReference type="SAM" id="Phobius"/>
    </source>
</evidence>
<keyword evidence="1" id="KW-1133">Transmembrane helix</keyword>
<feature type="transmembrane region" description="Helical" evidence="1">
    <location>
        <begin position="165"/>
        <end position="185"/>
    </location>
</feature>